<reference evidence="2 3" key="1">
    <citation type="journal article" date="2018" name="Science">
        <title>The opium poppy genome and morphinan production.</title>
        <authorList>
            <person name="Guo L."/>
            <person name="Winzer T."/>
            <person name="Yang X."/>
            <person name="Li Y."/>
            <person name="Ning Z."/>
            <person name="He Z."/>
            <person name="Teodor R."/>
            <person name="Lu Y."/>
            <person name="Bowser T.A."/>
            <person name="Graham I.A."/>
            <person name="Ye K."/>
        </authorList>
    </citation>
    <scope>NUCLEOTIDE SEQUENCE [LARGE SCALE GENOMIC DNA]</scope>
    <source>
        <strain evidence="3">cv. HN1</strain>
        <tissue evidence="2">Leaves</tissue>
    </source>
</reference>
<keyword evidence="1" id="KW-0812">Transmembrane</keyword>
<dbReference type="Gramene" id="RZC79557">
    <property type="protein sequence ID" value="RZC79557"/>
    <property type="gene ID" value="C5167_003783"/>
</dbReference>
<name>A0A4Y7L3N2_PAPSO</name>
<feature type="transmembrane region" description="Helical" evidence="1">
    <location>
        <begin position="12"/>
        <end position="30"/>
    </location>
</feature>
<dbReference type="AlphaFoldDB" id="A0A4Y7L3N2"/>
<organism evidence="2 3">
    <name type="scientific">Papaver somniferum</name>
    <name type="common">Opium poppy</name>
    <dbReference type="NCBI Taxonomy" id="3469"/>
    <lineage>
        <taxon>Eukaryota</taxon>
        <taxon>Viridiplantae</taxon>
        <taxon>Streptophyta</taxon>
        <taxon>Embryophyta</taxon>
        <taxon>Tracheophyta</taxon>
        <taxon>Spermatophyta</taxon>
        <taxon>Magnoliopsida</taxon>
        <taxon>Ranunculales</taxon>
        <taxon>Papaveraceae</taxon>
        <taxon>Papaveroideae</taxon>
        <taxon>Papaver</taxon>
    </lineage>
</organism>
<evidence type="ECO:0000256" key="1">
    <source>
        <dbReference type="SAM" id="Phobius"/>
    </source>
</evidence>
<dbReference type="Proteomes" id="UP000316621">
    <property type="component" value="Chromosome 9"/>
</dbReference>
<keyword evidence="1" id="KW-0472">Membrane</keyword>
<protein>
    <submittedName>
        <fullName evidence="2">Uncharacterized protein</fullName>
    </submittedName>
</protein>
<keyword evidence="1" id="KW-1133">Transmembrane helix</keyword>
<keyword evidence="3" id="KW-1185">Reference proteome</keyword>
<dbReference type="EMBL" id="CM010723">
    <property type="protein sequence ID" value="RZC79557.1"/>
    <property type="molecule type" value="Genomic_DNA"/>
</dbReference>
<proteinExistence type="predicted"/>
<accession>A0A4Y7L3N2</accession>
<gene>
    <name evidence="2" type="ORF">C5167_003783</name>
</gene>
<evidence type="ECO:0000313" key="3">
    <source>
        <dbReference type="Proteomes" id="UP000316621"/>
    </source>
</evidence>
<evidence type="ECO:0000313" key="2">
    <source>
        <dbReference type="EMBL" id="RZC79557.1"/>
    </source>
</evidence>
<sequence>MDELSKSRTHPVMEAILFSLISVCMFPILVKCTLNNDGIP</sequence>